<reference evidence="1" key="1">
    <citation type="submission" date="2020-11" db="EMBL/GenBank/DDBJ databases">
        <authorList>
            <person name="Tran Van P."/>
        </authorList>
    </citation>
    <scope>NUCLEOTIDE SEQUENCE</scope>
</reference>
<organism evidence="1">
    <name type="scientific">Timema douglasi</name>
    <name type="common">Walking stick</name>
    <dbReference type="NCBI Taxonomy" id="61478"/>
    <lineage>
        <taxon>Eukaryota</taxon>
        <taxon>Metazoa</taxon>
        <taxon>Ecdysozoa</taxon>
        <taxon>Arthropoda</taxon>
        <taxon>Hexapoda</taxon>
        <taxon>Insecta</taxon>
        <taxon>Pterygota</taxon>
        <taxon>Neoptera</taxon>
        <taxon>Polyneoptera</taxon>
        <taxon>Phasmatodea</taxon>
        <taxon>Timematodea</taxon>
        <taxon>Timematoidea</taxon>
        <taxon>Timematidae</taxon>
        <taxon>Timema</taxon>
    </lineage>
</organism>
<accession>A0A7R8VYA0</accession>
<proteinExistence type="predicted"/>
<dbReference type="EMBL" id="OA574589">
    <property type="protein sequence ID" value="CAD7205280.1"/>
    <property type="molecule type" value="Genomic_DNA"/>
</dbReference>
<sequence>MYVVFVNNIEASRRYAWPDTELSSFFGWLDTCSSFAVGRLGRVAKSVSRIFRERRPVIEFVPCVDLPRAGSPGMKPFDPEEFVERLAWRTIEGSRDGTGQFDPVLLHETFVQAIK</sequence>
<name>A0A7R8VYA0_TIMDO</name>
<protein>
    <submittedName>
        <fullName evidence="1">Uncharacterized protein</fullName>
    </submittedName>
</protein>
<dbReference type="AlphaFoldDB" id="A0A7R8VYA0"/>
<gene>
    <name evidence="1" type="ORF">TDIB3V08_LOCUS11432</name>
</gene>
<evidence type="ECO:0000313" key="1">
    <source>
        <dbReference type="EMBL" id="CAD7205280.1"/>
    </source>
</evidence>